<evidence type="ECO:0000256" key="4">
    <source>
        <dbReference type="ARBA" id="ARBA00023136"/>
    </source>
</evidence>
<evidence type="ECO:0000256" key="3">
    <source>
        <dbReference type="ARBA" id="ARBA00022989"/>
    </source>
</evidence>
<reference evidence="8" key="1">
    <citation type="journal article" date="2023" name="Arch. Microbiol.">
        <title>Desulfoferula mesophilus gen. nov. sp. nov., a mesophilic sulfate-reducing bacterium isolated from a brackish lake sediment.</title>
        <authorList>
            <person name="Watanabe T."/>
            <person name="Yabe T."/>
            <person name="Tsuji J.M."/>
            <person name="Fukui M."/>
        </authorList>
    </citation>
    <scope>NUCLEOTIDE SEQUENCE [LARGE SCALE GENOMIC DNA]</scope>
    <source>
        <strain evidence="8">12FAK</strain>
    </source>
</reference>
<keyword evidence="8" id="KW-1185">Reference proteome</keyword>
<dbReference type="EMBL" id="AP028679">
    <property type="protein sequence ID" value="BEQ16735.1"/>
    <property type="molecule type" value="Genomic_DNA"/>
</dbReference>
<dbReference type="RefSeq" id="WP_338602995.1">
    <property type="nucleotide sequence ID" value="NZ_AP028679.1"/>
</dbReference>
<dbReference type="PANTHER" id="PTHR22911:SF6">
    <property type="entry name" value="SOLUTE CARRIER FAMILY 35 MEMBER G1"/>
    <property type="match status" value="1"/>
</dbReference>
<evidence type="ECO:0000256" key="1">
    <source>
        <dbReference type="ARBA" id="ARBA00004141"/>
    </source>
</evidence>
<organism evidence="7 8">
    <name type="scientific">Desulfoferula mesophila</name>
    <dbReference type="NCBI Taxonomy" id="3058419"/>
    <lineage>
        <taxon>Bacteria</taxon>
        <taxon>Pseudomonadati</taxon>
        <taxon>Thermodesulfobacteriota</taxon>
        <taxon>Desulfarculia</taxon>
        <taxon>Desulfarculales</taxon>
        <taxon>Desulfarculaceae</taxon>
        <taxon>Desulfoferula</taxon>
    </lineage>
</organism>
<keyword evidence="2 5" id="KW-0812">Transmembrane</keyword>
<dbReference type="InterPro" id="IPR000620">
    <property type="entry name" value="EamA_dom"/>
</dbReference>
<feature type="transmembrane region" description="Helical" evidence="5">
    <location>
        <begin position="284"/>
        <end position="304"/>
    </location>
</feature>
<evidence type="ECO:0000313" key="8">
    <source>
        <dbReference type="Proteomes" id="UP001366166"/>
    </source>
</evidence>
<comment type="subcellular location">
    <subcellularLocation>
        <location evidence="1">Membrane</location>
        <topology evidence="1">Multi-pass membrane protein</topology>
    </subcellularLocation>
</comment>
<name>A0AAU9EYY5_9BACT</name>
<feature type="transmembrane region" description="Helical" evidence="5">
    <location>
        <begin position="180"/>
        <end position="206"/>
    </location>
</feature>
<dbReference type="KEGG" id="dmp:FAK_38010"/>
<feature type="transmembrane region" description="Helical" evidence="5">
    <location>
        <begin position="73"/>
        <end position="92"/>
    </location>
</feature>
<keyword evidence="3 5" id="KW-1133">Transmembrane helix</keyword>
<keyword evidence="4 5" id="KW-0472">Membrane</keyword>
<evidence type="ECO:0000313" key="7">
    <source>
        <dbReference type="EMBL" id="BEQ16735.1"/>
    </source>
</evidence>
<feature type="domain" description="EamA" evidence="6">
    <location>
        <begin position="9"/>
        <end position="140"/>
    </location>
</feature>
<evidence type="ECO:0000259" key="6">
    <source>
        <dbReference type="Pfam" id="PF00892"/>
    </source>
</evidence>
<feature type="transmembrane region" description="Helical" evidence="5">
    <location>
        <begin position="149"/>
        <end position="168"/>
    </location>
</feature>
<feature type="transmembrane region" description="Helical" evidence="5">
    <location>
        <begin position="34"/>
        <end position="53"/>
    </location>
</feature>
<dbReference type="InterPro" id="IPR037185">
    <property type="entry name" value="EmrE-like"/>
</dbReference>
<accession>A0AAU9EYY5</accession>
<dbReference type="GO" id="GO:0016020">
    <property type="term" value="C:membrane"/>
    <property type="evidence" value="ECO:0007669"/>
    <property type="project" value="UniProtKB-SubCell"/>
</dbReference>
<feature type="transmembrane region" description="Helical" evidence="5">
    <location>
        <begin position="123"/>
        <end position="143"/>
    </location>
</feature>
<evidence type="ECO:0000256" key="5">
    <source>
        <dbReference type="SAM" id="Phobius"/>
    </source>
</evidence>
<dbReference type="Pfam" id="PF00892">
    <property type="entry name" value="EamA"/>
    <property type="match status" value="1"/>
</dbReference>
<dbReference type="PANTHER" id="PTHR22911">
    <property type="entry name" value="ACYL-MALONYL CONDENSING ENZYME-RELATED"/>
    <property type="match status" value="1"/>
</dbReference>
<feature type="transmembrane region" description="Helical" evidence="5">
    <location>
        <begin position="98"/>
        <end position="116"/>
    </location>
</feature>
<proteinExistence type="predicted"/>
<sequence>MVPKSLPRGASMVGLAALGVAVMAAIVKWASAAFSIEFLLSVRMTAGMAMFLAARRLYFPELSLATAKPRLQVINGTVYVAAMYCLYSSLSSTPLPKALLLFNLAPILATAWNHFFRKIRQPWPAWLGTALGLAGVVLVMVPASERIGGVSWLALASGVLMSVVLVTSNMLGPTEPKERISFYVVLCGVVISLGAMSVVGVHYPAWQHSLFPPRDWASPFFEDTGLLAALLSLGLLTILVPALTSGAYHYASMGELGPFRYSGVLFAALIDWLVWSQFPAWNDVLAFALITAGGALAVWGRRAYTEGFET</sequence>
<evidence type="ECO:0000256" key="2">
    <source>
        <dbReference type="ARBA" id="ARBA00022692"/>
    </source>
</evidence>
<dbReference type="SUPFAM" id="SSF103481">
    <property type="entry name" value="Multidrug resistance efflux transporter EmrE"/>
    <property type="match status" value="2"/>
</dbReference>
<gene>
    <name evidence="7" type="ORF">FAK_38010</name>
</gene>
<dbReference type="AlphaFoldDB" id="A0AAU9EYY5"/>
<feature type="transmembrane region" description="Helical" evidence="5">
    <location>
        <begin position="226"/>
        <end position="247"/>
    </location>
</feature>
<protein>
    <recommendedName>
        <fullName evidence="6">EamA domain-containing protein</fullName>
    </recommendedName>
</protein>
<feature type="transmembrane region" description="Helical" evidence="5">
    <location>
        <begin position="259"/>
        <end position="278"/>
    </location>
</feature>
<dbReference type="Proteomes" id="UP001366166">
    <property type="component" value="Chromosome"/>
</dbReference>